<evidence type="ECO:0000256" key="5">
    <source>
        <dbReference type="ARBA" id="ARBA00022692"/>
    </source>
</evidence>
<feature type="transmembrane region" description="Helical" evidence="8">
    <location>
        <begin position="121"/>
        <end position="141"/>
    </location>
</feature>
<feature type="transmembrane region" description="Helical" evidence="8">
    <location>
        <begin position="260"/>
        <end position="281"/>
    </location>
</feature>
<evidence type="ECO:0000256" key="6">
    <source>
        <dbReference type="ARBA" id="ARBA00022989"/>
    </source>
</evidence>
<keyword evidence="5 8" id="KW-0812">Transmembrane</keyword>
<evidence type="ECO:0000256" key="4">
    <source>
        <dbReference type="ARBA" id="ARBA00022475"/>
    </source>
</evidence>
<dbReference type="PANTHER" id="PTHR30047">
    <property type="entry name" value="HIGH-AFFINITY CHOLINE TRANSPORT PROTEIN-RELATED"/>
    <property type="match status" value="1"/>
</dbReference>
<evidence type="ECO:0000256" key="1">
    <source>
        <dbReference type="ARBA" id="ARBA00004651"/>
    </source>
</evidence>
<evidence type="ECO:0000313" key="9">
    <source>
        <dbReference type="EMBL" id="SDO17080.1"/>
    </source>
</evidence>
<feature type="transmembrane region" description="Helical" evidence="8">
    <location>
        <begin position="430"/>
        <end position="449"/>
    </location>
</feature>
<comment type="similarity">
    <text evidence="2">Belongs to the BCCT transporter (TC 2.A.15) family.</text>
</comment>
<name>A0A1H0HDC3_9HYPH</name>
<dbReference type="NCBIfam" id="TIGR00842">
    <property type="entry name" value="bcct"/>
    <property type="match status" value="1"/>
</dbReference>
<dbReference type="InterPro" id="IPR000060">
    <property type="entry name" value="BCCT_transptr"/>
</dbReference>
<reference evidence="9 10" key="1">
    <citation type="submission" date="2016-10" db="EMBL/GenBank/DDBJ databases">
        <authorList>
            <person name="Varghese N."/>
            <person name="Submissions S."/>
        </authorList>
    </citation>
    <scope>NUCLEOTIDE SEQUENCE [LARGE SCALE GENOMIC DNA]</scope>
    <source>
        <strain evidence="9 10">CGMCC 1.6497</strain>
    </source>
</reference>
<comment type="caution">
    <text evidence="9">The sequence shown here is derived from an EMBL/GenBank/DDBJ whole genome shotgun (WGS) entry which is preliminary data.</text>
</comment>
<keyword evidence="10" id="KW-1185">Reference proteome</keyword>
<keyword evidence="3" id="KW-0813">Transport</keyword>
<comment type="subcellular location">
    <subcellularLocation>
        <location evidence="1">Cell membrane</location>
        <topology evidence="1">Multi-pass membrane protein</topology>
    </subcellularLocation>
</comment>
<protein>
    <submittedName>
        <fullName evidence="9">Betaine/carnitine transporter, BCCT family</fullName>
    </submittedName>
</protein>
<gene>
    <name evidence="9" type="ORF">SAMN04488061_0473</name>
</gene>
<evidence type="ECO:0000256" key="7">
    <source>
        <dbReference type="ARBA" id="ARBA00023136"/>
    </source>
</evidence>
<keyword evidence="4" id="KW-1003">Cell membrane</keyword>
<keyword evidence="7 8" id="KW-0472">Membrane</keyword>
<evidence type="ECO:0000256" key="3">
    <source>
        <dbReference type="ARBA" id="ARBA00022448"/>
    </source>
</evidence>
<evidence type="ECO:0000256" key="8">
    <source>
        <dbReference type="SAM" id="Phobius"/>
    </source>
</evidence>
<keyword evidence="6 8" id="KW-1133">Transmembrane helix</keyword>
<dbReference type="PANTHER" id="PTHR30047:SF7">
    <property type="entry name" value="HIGH-AFFINITY CHOLINE TRANSPORT PROTEIN"/>
    <property type="match status" value="1"/>
</dbReference>
<feature type="transmembrane region" description="Helical" evidence="8">
    <location>
        <begin position="476"/>
        <end position="500"/>
    </location>
</feature>
<dbReference type="EMBL" id="FNJC01000001">
    <property type="protein sequence ID" value="SDO17080.1"/>
    <property type="molecule type" value="Genomic_DNA"/>
</dbReference>
<dbReference type="Pfam" id="PF02028">
    <property type="entry name" value="BCCT"/>
    <property type="match status" value="1"/>
</dbReference>
<feature type="transmembrane region" description="Helical" evidence="8">
    <location>
        <begin position="215"/>
        <end position="240"/>
    </location>
</feature>
<feature type="transmembrane region" description="Helical" evidence="8">
    <location>
        <begin position="43"/>
        <end position="62"/>
    </location>
</feature>
<feature type="transmembrane region" description="Helical" evidence="8">
    <location>
        <begin position="293"/>
        <end position="326"/>
    </location>
</feature>
<organism evidence="9 10">
    <name type="scientific">Filomicrobium insigne</name>
    <dbReference type="NCBI Taxonomy" id="418854"/>
    <lineage>
        <taxon>Bacteria</taxon>
        <taxon>Pseudomonadati</taxon>
        <taxon>Pseudomonadota</taxon>
        <taxon>Alphaproteobacteria</taxon>
        <taxon>Hyphomicrobiales</taxon>
        <taxon>Hyphomicrobiaceae</taxon>
        <taxon>Filomicrobium</taxon>
    </lineage>
</organism>
<sequence length="536" mass="58169">MENPASMSEELTEDDSGTVTYDTDYEVGQDNVEVMGFDVHNPVFFVSGVVVVAFVAFSLLFPELSVSVFETLRNRVTSDFDWVFVFTGNVFVLFALYLIVSPFGSIRLGGPDATPDFSRTAWFAMLFAAGMGIGLIFFGVFEPVAHAQNPPLNVLPENIEAAQSVAMAATIYHWGLHPWAIYAIVGLSLAFFSYNRQLPLTVRSVFYPLFGDAVWGWPGHIIDTLAVFATLFGLATSLGFGAEQALAGMNYLFGIPNTDLTKVLLIAVITSVATLSVVAGLDAGVKRLSEINIVLAAALLVFVIAAGATAEIFIGFLTNTISYLTYLPALSSPFERNPEFLHGWTTFYWAWWISWSPFVGMFIARVSRGRTVREFILCVLIVPTLISILWMTTFGGTALHQIAVDGYTGVAATVENWRPELSLFRMLEPLPFSGILSFLGIALVLMFFVTSSDSGSLVIDTITAGGKLDPPVAQRVFWAVLEGLVASVLLLGGGLGALQAAAVTTGFPFAFVLLTMCVCVYLGLRQELKFLRASTV</sequence>
<feature type="transmembrane region" description="Helical" evidence="8">
    <location>
        <begin position="375"/>
        <end position="392"/>
    </location>
</feature>
<evidence type="ECO:0000256" key="2">
    <source>
        <dbReference type="ARBA" id="ARBA00005658"/>
    </source>
</evidence>
<proteinExistence type="inferred from homology"/>
<dbReference type="Proteomes" id="UP000198795">
    <property type="component" value="Unassembled WGS sequence"/>
</dbReference>
<feature type="transmembrane region" description="Helical" evidence="8">
    <location>
        <begin position="82"/>
        <end position="100"/>
    </location>
</feature>
<accession>A0A1H0HDC3</accession>
<feature type="transmembrane region" description="Helical" evidence="8">
    <location>
        <begin position="506"/>
        <end position="524"/>
    </location>
</feature>
<evidence type="ECO:0000313" key="10">
    <source>
        <dbReference type="Proteomes" id="UP000198795"/>
    </source>
</evidence>
<feature type="transmembrane region" description="Helical" evidence="8">
    <location>
        <begin position="176"/>
        <end position="194"/>
    </location>
</feature>